<evidence type="ECO:0000259" key="3">
    <source>
        <dbReference type="Pfam" id="PF13194"/>
    </source>
</evidence>
<dbReference type="InterPro" id="IPR049177">
    <property type="entry name" value="MgtC_SapB_SrpB_YhiD_N"/>
</dbReference>
<feature type="transmembrane region" description="Helical" evidence="1">
    <location>
        <begin position="142"/>
        <end position="163"/>
    </location>
</feature>
<evidence type="ECO:0000313" key="4">
    <source>
        <dbReference type="EMBL" id="HII70562.1"/>
    </source>
</evidence>
<feature type="transmembrane region" description="Helical" evidence="1">
    <location>
        <begin position="175"/>
        <end position="193"/>
    </location>
</feature>
<dbReference type="PANTHER" id="PTHR39084:SF1">
    <property type="entry name" value="DUF4010 DOMAIN-CONTAINING PROTEIN"/>
    <property type="match status" value="1"/>
</dbReference>
<feature type="domain" description="MgtC/SapB/SrpB/YhiD N-terminal" evidence="2">
    <location>
        <begin position="11"/>
        <end position="131"/>
    </location>
</feature>
<dbReference type="OMA" id="WWMVVLI"/>
<keyword evidence="1" id="KW-0472">Membrane</keyword>
<feature type="domain" description="DUF4010" evidence="3">
    <location>
        <begin position="181"/>
        <end position="391"/>
    </location>
</feature>
<gene>
    <name evidence="4" type="ORF">HA336_04950</name>
</gene>
<evidence type="ECO:0000259" key="2">
    <source>
        <dbReference type="Pfam" id="PF02308"/>
    </source>
</evidence>
<feature type="transmembrane region" description="Helical" evidence="1">
    <location>
        <begin position="6"/>
        <end position="23"/>
    </location>
</feature>
<dbReference type="EMBL" id="DUJS01000004">
    <property type="protein sequence ID" value="HII70562.1"/>
    <property type="molecule type" value="Genomic_DNA"/>
</dbReference>
<feature type="transmembrane region" description="Helical" evidence="1">
    <location>
        <begin position="333"/>
        <end position="358"/>
    </location>
</feature>
<feature type="transmembrane region" description="Helical" evidence="1">
    <location>
        <begin position="200"/>
        <end position="222"/>
    </location>
</feature>
<dbReference type="RefSeq" id="WP_011018666.1">
    <property type="nucleotide sequence ID" value="NZ_DUJS01000004.1"/>
</dbReference>
<feature type="transmembrane region" description="Helical" evidence="1">
    <location>
        <begin position="35"/>
        <end position="54"/>
    </location>
</feature>
<feature type="transmembrane region" description="Helical" evidence="1">
    <location>
        <begin position="402"/>
        <end position="419"/>
    </location>
</feature>
<feature type="transmembrane region" description="Helical" evidence="1">
    <location>
        <begin position="113"/>
        <end position="130"/>
    </location>
</feature>
<protein>
    <submittedName>
        <fullName evidence="4">MgtC/SapB family protein</fullName>
    </submittedName>
</protein>
<reference evidence="4" key="1">
    <citation type="journal article" date="2020" name="bioRxiv">
        <title>A rank-normalized archaeal taxonomy based on genome phylogeny resolves widespread incomplete and uneven classifications.</title>
        <authorList>
            <person name="Rinke C."/>
            <person name="Chuvochina M."/>
            <person name="Mussig A.J."/>
            <person name="Chaumeil P.-A."/>
            <person name="Waite D.W."/>
            <person name="Whitman W.B."/>
            <person name="Parks D.H."/>
            <person name="Hugenholtz P."/>
        </authorList>
    </citation>
    <scope>NUCLEOTIDE SEQUENCE</scope>
    <source>
        <strain evidence="4">UBA8853</strain>
    </source>
</reference>
<evidence type="ECO:0000256" key="1">
    <source>
        <dbReference type="SAM" id="Phobius"/>
    </source>
</evidence>
<dbReference type="GeneID" id="1477597"/>
<organism evidence="4 5">
    <name type="scientific">Methanopyrus kandleri</name>
    <dbReference type="NCBI Taxonomy" id="2320"/>
    <lineage>
        <taxon>Archaea</taxon>
        <taxon>Methanobacteriati</taxon>
        <taxon>Methanobacteriota</taxon>
        <taxon>Methanomada group</taxon>
        <taxon>Methanopyri</taxon>
        <taxon>Methanopyrales</taxon>
        <taxon>Methanopyraceae</taxon>
        <taxon>Methanopyrus</taxon>
    </lineage>
</organism>
<feature type="transmembrane region" description="Helical" evidence="1">
    <location>
        <begin position="60"/>
        <end position="79"/>
    </location>
</feature>
<evidence type="ECO:0000313" key="5">
    <source>
        <dbReference type="Proteomes" id="UP000619545"/>
    </source>
</evidence>
<proteinExistence type="predicted"/>
<accession>A0A832T759</accession>
<sequence>MDEYLRFLQMLVLSAAVGMVVGLEREHAHIARRIAGFRTFTLIGVLGGLTAYFYELGCVPIATVTSVGAAALAVTMYVMRVYQRRLLGIVTPLALLATFAAGALVGMERFKEGATLAIATAVVLLSRARIHPVLRRLSDRDVLDALTVFSLAALVYPLCPPGPVDPWGVLNLRRVLEIVLLVLAVTALGYLGVRMSVRGGVLTTSLVGGFVSSSATTATVVARFRELPWVPAAVVPAATSVAIIRNMILVAAVSRNLAVVKKVACVAIPAAIAGFAVAVYESGRAEVDEEDLRRVVRGRMRSPLSLKPAVKLGLLISGFSMTLKIGQLFAGKAGLVVGAVVGSLASSNAMSLSLAYMVNSGTLSSSTAGILIALSSLESILVKYLWTAVFGKREVLERTWRTLLPPTIAGIAGFGVVLAG</sequence>
<dbReference type="Proteomes" id="UP000619545">
    <property type="component" value="Unassembled WGS sequence"/>
</dbReference>
<feature type="transmembrane region" description="Helical" evidence="1">
    <location>
        <begin position="86"/>
        <end position="107"/>
    </location>
</feature>
<dbReference type="Pfam" id="PF13194">
    <property type="entry name" value="DUF4010"/>
    <property type="match status" value="1"/>
</dbReference>
<keyword evidence="1" id="KW-0812">Transmembrane</keyword>
<keyword evidence="1" id="KW-1133">Transmembrane helix</keyword>
<name>A0A832T759_9EURY</name>
<dbReference type="AlphaFoldDB" id="A0A832T759"/>
<feature type="transmembrane region" description="Helical" evidence="1">
    <location>
        <begin position="370"/>
        <end position="390"/>
    </location>
</feature>
<dbReference type="PANTHER" id="PTHR39084">
    <property type="entry name" value="MEMBRANE PROTEIN-RELATED"/>
    <property type="match status" value="1"/>
</dbReference>
<comment type="caution">
    <text evidence="4">The sequence shown here is derived from an EMBL/GenBank/DDBJ whole genome shotgun (WGS) entry which is preliminary data.</text>
</comment>
<feature type="transmembrane region" description="Helical" evidence="1">
    <location>
        <begin position="263"/>
        <end position="280"/>
    </location>
</feature>
<dbReference type="Pfam" id="PF02308">
    <property type="entry name" value="MgtC"/>
    <property type="match status" value="1"/>
</dbReference>
<feature type="transmembrane region" description="Helical" evidence="1">
    <location>
        <begin position="228"/>
        <end position="251"/>
    </location>
</feature>
<feature type="transmembrane region" description="Helical" evidence="1">
    <location>
        <begin position="309"/>
        <end position="326"/>
    </location>
</feature>
<dbReference type="InterPro" id="IPR025105">
    <property type="entry name" value="DUF4010"/>
</dbReference>